<dbReference type="GO" id="GO:0003700">
    <property type="term" value="F:DNA-binding transcription factor activity"/>
    <property type="evidence" value="ECO:0007669"/>
    <property type="project" value="InterPro"/>
</dbReference>
<dbReference type="InterPro" id="IPR011711">
    <property type="entry name" value="GntR_C"/>
</dbReference>
<dbReference type="InterPro" id="IPR036388">
    <property type="entry name" value="WH-like_DNA-bd_sf"/>
</dbReference>
<keyword evidence="1" id="KW-0805">Transcription regulation</keyword>
<evidence type="ECO:0000313" key="6">
    <source>
        <dbReference type="Proteomes" id="UP000076038"/>
    </source>
</evidence>
<dbReference type="Gene3D" id="1.10.10.10">
    <property type="entry name" value="Winged helix-like DNA-binding domain superfamily/Winged helix DNA-binding domain"/>
    <property type="match status" value="1"/>
</dbReference>
<sequence length="222" mass="23902">MPRKDLREKVYSSLRRDLISGAIGSTERLGEERLAELYGVSRTPVREALARLQADGLVVRDEAGLHPYRPRLGDLPDLYELRSTLESRGITRSTPQSFDRAALSALAATWAGLRAHPPETTDDMVAMDEQFHVALSAASGNAALTEALCAVNAKVRPVRILGGLDASAVVSAIDEHLAIVEHLLAGQLDTALDTLVAHIDSSRDRVVERARQAAALAGAVRL</sequence>
<keyword evidence="3" id="KW-0804">Transcription</keyword>
<dbReference type="InterPro" id="IPR036390">
    <property type="entry name" value="WH_DNA-bd_sf"/>
</dbReference>
<dbReference type="Gene3D" id="1.20.120.530">
    <property type="entry name" value="GntR ligand-binding domain-like"/>
    <property type="match status" value="1"/>
</dbReference>
<evidence type="ECO:0000256" key="1">
    <source>
        <dbReference type="ARBA" id="ARBA00023015"/>
    </source>
</evidence>
<reference evidence="5 6" key="1">
    <citation type="journal article" date="2016" name="Genome Announc.">
        <title>Complete Genome and Plasmid Sequences for Rhodococcus fascians D188 and Draft Sequences for Rhodococcus Isolates PBTS 1 and PBTS 2.</title>
        <authorList>
            <person name="Stamler R.A."/>
            <person name="Vereecke D."/>
            <person name="Zhang Y."/>
            <person name="Schilkey F."/>
            <person name="Devitt N."/>
            <person name="Randall J.J."/>
        </authorList>
    </citation>
    <scope>NUCLEOTIDE SEQUENCE [LARGE SCALE GENOMIC DNA]</scope>
    <source>
        <strain evidence="5 6">PBTS2</strain>
    </source>
</reference>
<keyword evidence="2" id="KW-0238">DNA-binding</keyword>
<dbReference type="InterPro" id="IPR000524">
    <property type="entry name" value="Tscrpt_reg_HTH_GntR"/>
</dbReference>
<dbReference type="Proteomes" id="UP000076038">
    <property type="component" value="Chromosome"/>
</dbReference>
<dbReference type="Pfam" id="PF07729">
    <property type="entry name" value="FCD"/>
    <property type="match status" value="1"/>
</dbReference>
<dbReference type="PATRIC" id="fig|1653479.3.peg.646"/>
<dbReference type="RefSeq" id="WP_048316333.1">
    <property type="nucleotide sequence ID" value="NZ_CP015220.1"/>
</dbReference>
<name>A0A143QHH4_RHOFA</name>
<dbReference type="CDD" id="cd07377">
    <property type="entry name" value="WHTH_GntR"/>
    <property type="match status" value="1"/>
</dbReference>
<feature type="domain" description="HTH gntR-type" evidence="4">
    <location>
        <begin position="4"/>
        <end position="72"/>
    </location>
</feature>
<dbReference type="PANTHER" id="PTHR43537:SF45">
    <property type="entry name" value="GNTR FAMILY REGULATORY PROTEIN"/>
    <property type="match status" value="1"/>
</dbReference>
<dbReference type="SMART" id="SM00895">
    <property type="entry name" value="FCD"/>
    <property type="match status" value="1"/>
</dbReference>
<evidence type="ECO:0000256" key="2">
    <source>
        <dbReference type="ARBA" id="ARBA00023125"/>
    </source>
</evidence>
<dbReference type="PROSITE" id="PS50949">
    <property type="entry name" value="HTH_GNTR"/>
    <property type="match status" value="1"/>
</dbReference>
<dbReference type="GO" id="GO:0003677">
    <property type="term" value="F:DNA binding"/>
    <property type="evidence" value="ECO:0007669"/>
    <property type="project" value="UniProtKB-KW"/>
</dbReference>
<keyword evidence="6" id="KW-1185">Reference proteome</keyword>
<dbReference type="SUPFAM" id="SSF48008">
    <property type="entry name" value="GntR ligand-binding domain-like"/>
    <property type="match status" value="1"/>
</dbReference>
<dbReference type="PANTHER" id="PTHR43537">
    <property type="entry name" value="TRANSCRIPTIONAL REGULATOR, GNTR FAMILY"/>
    <property type="match status" value="1"/>
</dbReference>
<dbReference type="PRINTS" id="PR00035">
    <property type="entry name" value="HTHGNTR"/>
</dbReference>
<dbReference type="SUPFAM" id="SSF46785">
    <property type="entry name" value="Winged helix' DNA-binding domain"/>
    <property type="match status" value="1"/>
</dbReference>
<proteinExistence type="predicted"/>
<accession>A0A143QHH4</accession>
<protein>
    <submittedName>
        <fullName evidence="5">HTH-type transcriptional repressor RspR</fullName>
    </submittedName>
</protein>
<evidence type="ECO:0000259" key="4">
    <source>
        <dbReference type="PROSITE" id="PS50949"/>
    </source>
</evidence>
<evidence type="ECO:0000313" key="5">
    <source>
        <dbReference type="EMBL" id="AMY21952.1"/>
    </source>
</evidence>
<dbReference type="AlphaFoldDB" id="A0A143QHH4"/>
<gene>
    <name evidence="5" type="primary">rspR_1</name>
    <name evidence="5" type="ORF">A3Q41_00632</name>
</gene>
<dbReference type="OrthoDB" id="8680240at2"/>
<dbReference type="SMART" id="SM00345">
    <property type="entry name" value="HTH_GNTR"/>
    <property type="match status" value="1"/>
</dbReference>
<evidence type="ECO:0000256" key="3">
    <source>
        <dbReference type="ARBA" id="ARBA00023163"/>
    </source>
</evidence>
<dbReference type="EMBL" id="CP015220">
    <property type="protein sequence ID" value="AMY21952.1"/>
    <property type="molecule type" value="Genomic_DNA"/>
</dbReference>
<organism evidence="5 6">
    <name type="scientific">Rhodococcoides fascians</name>
    <name type="common">Rhodococcus fascians</name>
    <dbReference type="NCBI Taxonomy" id="1828"/>
    <lineage>
        <taxon>Bacteria</taxon>
        <taxon>Bacillati</taxon>
        <taxon>Actinomycetota</taxon>
        <taxon>Actinomycetes</taxon>
        <taxon>Mycobacteriales</taxon>
        <taxon>Nocardiaceae</taxon>
        <taxon>Rhodococcoides</taxon>
    </lineage>
</organism>
<reference evidence="6" key="2">
    <citation type="submission" date="2016-04" db="EMBL/GenBank/DDBJ databases">
        <title>Complete Genome and Plasmid Sequences for Rhodococcus fascians D188 and Draft Sequences for Rhodococcus spp. Isolates PBTS 1 and PBTS 2.</title>
        <authorList>
            <person name="Stamer R."/>
            <person name="Vereecke D."/>
            <person name="Zhang Y."/>
            <person name="Schilkey F."/>
            <person name="Devitt N."/>
            <person name="Randall J."/>
        </authorList>
    </citation>
    <scope>NUCLEOTIDE SEQUENCE [LARGE SCALE GENOMIC DNA]</scope>
    <source>
        <strain evidence="6">PBTS2</strain>
    </source>
</reference>
<dbReference type="InterPro" id="IPR008920">
    <property type="entry name" value="TF_FadR/GntR_C"/>
</dbReference>
<dbReference type="Pfam" id="PF00392">
    <property type="entry name" value="GntR"/>
    <property type="match status" value="1"/>
</dbReference>
<dbReference type="KEGG" id="rhs:A3Q41_00632"/>